<dbReference type="AlphaFoldDB" id="A0A918DQP0"/>
<sequence>MPGPVSRRRPGPAPRPHARTAGGRRAEVRRRAVAAFAFALLPLNLIADHFMGTPLFSSKEELRQSGITLRTDHWWRLAGCIAYFVGARPLLKLQLRSKVRMAKQKFDYDGWTVASLALSGISAIATVIQTIAS</sequence>
<comment type="caution">
    <text evidence="3">The sequence shown here is derived from an EMBL/GenBank/DDBJ whole genome shotgun (WGS) entry which is preliminary data.</text>
</comment>
<dbReference type="Proteomes" id="UP000646523">
    <property type="component" value="Unassembled WGS sequence"/>
</dbReference>
<evidence type="ECO:0000256" key="1">
    <source>
        <dbReference type="SAM" id="MobiDB-lite"/>
    </source>
</evidence>
<feature type="region of interest" description="Disordered" evidence="1">
    <location>
        <begin position="1"/>
        <end position="25"/>
    </location>
</feature>
<keyword evidence="2" id="KW-0472">Membrane</keyword>
<feature type="transmembrane region" description="Helical" evidence="2">
    <location>
        <begin position="111"/>
        <end position="132"/>
    </location>
</feature>
<reference evidence="3" key="1">
    <citation type="journal article" date="2014" name="Int. J. Syst. Evol. Microbiol.">
        <title>Complete genome sequence of Corynebacterium casei LMG S-19264T (=DSM 44701T), isolated from a smear-ripened cheese.</title>
        <authorList>
            <consortium name="US DOE Joint Genome Institute (JGI-PGF)"/>
            <person name="Walter F."/>
            <person name="Albersmeier A."/>
            <person name="Kalinowski J."/>
            <person name="Ruckert C."/>
        </authorList>
    </citation>
    <scope>NUCLEOTIDE SEQUENCE</scope>
    <source>
        <strain evidence="3">CGMCC 4.7368</strain>
    </source>
</reference>
<dbReference type="EMBL" id="BMNH01000031">
    <property type="protein sequence ID" value="GGO80247.1"/>
    <property type="molecule type" value="Genomic_DNA"/>
</dbReference>
<keyword evidence="4" id="KW-1185">Reference proteome</keyword>
<protein>
    <submittedName>
        <fullName evidence="3">Uncharacterized protein</fullName>
    </submittedName>
</protein>
<evidence type="ECO:0000256" key="2">
    <source>
        <dbReference type="SAM" id="Phobius"/>
    </source>
</evidence>
<keyword evidence="2" id="KW-1133">Transmembrane helix</keyword>
<feature type="transmembrane region" description="Helical" evidence="2">
    <location>
        <begin position="73"/>
        <end position="91"/>
    </location>
</feature>
<accession>A0A918DQP0</accession>
<evidence type="ECO:0000313" key="4">
    <source>
        <dbReference type="Proteomes" id="UP000646523"/>
    </source>
</evidence>
<organism evidence="3 4">
    <name type="scientific">Nonomuraea cavernae</name>
    <dbReference type="NCBI Taxonomy" id="2045107"/>
    <lineage>
        <taxon>Bacteria</taxon>
        <taxon>Bacillati</taxon>
        <taxon>Actinomycetota</taxon>
        <taxon>Actinomycetes</taxon>
        <taxon>Streptosporangiales</taxon>
        <taxon>Streptosporangiaceae</taxon>
        <taxon>Nonomuraea</taxon>
    </lineage>
</organism>
<gene>
    <name evidence="3" type="ORF">GCM10012289_66430</name>
</gene>
<proteinExistence type="predicted"/>
<name>A0A918DQP0_9ACTN</name>
<reference evidence="3" key="2">
    <citation type="submission" date="2020-09" db="EMBL/GenBank/DDBJ databases">
        <authorList>
            <person name="Sun Q."/>
            <person name="Zhou Y."/>
        </authorList>
    </citation>
    <scope>NUCLEOTIDE SEQUENCE</scope>
    <source>
        <strain evidence="3">CGMCC 4.7368</strain>
    </source>
</reference>
<keyword evidence="2" id="KW-0812">Transmembrane</keyword>
<feature type="transmembrane region" description="Helical" evidence="2">
    <location>
        <begin position="32"/>
        <end position="53"/>
    </location>
</feature>
<feature type="compositionally biased region" description="Basic residues" evidence="1">
    <location>
        <begin position="1"/>
        <end position="10"/>
    </location>
</feature>
<evidence type="ECO:0000313" key="3">
    <source>
        <dbReference type="EMBL" id="GGO80247.1"/>
    </source>
</evidence>